<feature type="transmembrane region" description="Helical" evidence="1">
    <location>
        <begin position="768"/>
        <end position="788"/>
    </location>
</feature>
<dbReference type="Proteomes" id="UP000571857">
    <property type="component" value="Unassembled WGS sequence"/>
</dbReference>
<evidence type="ECO:0000259" key="2">
    <source>
        <dbReference type="Pfam" id="PF20155"/>
    </source>
</evidence>
<dbReference type="Proteomes" id="UP001241571">
    <property type="component" value="Unassembled WGS sequence"/>
</dbReference>
<dbReference type="EMBL" id="JABXJK010000059">
    <property type="protein sequence ID" value="MBA0973012.1"/>
    <property type="molecule type" value="Genomic_DNA"/>
</dbReference>
<feature type="transmembrane region" description="Helical" evidence="1">
    <location>
        <begin position="837"/>
        <end position="857"/>
    </location>
</feature>
<feature type="domain" description="Tape measure protein N-terminal" evidence="2">
    <location>
        <begin position="226"/>
        <end position="415"/>
    </location>
</feature>
<dbReference type="InterPro" id="IPR013491">
    <property type="entry name" value="Tape_meas_N"/>
</dbReference>
<keyword evidence="1" id="KW-0472">Membrane</keyword>
<sequence>MASLEASLKLRDQFTAVLKTIDSALNHTTQTMSSFKQKAAGPAQALQQMTTAAASAVSKMNLSIKSGLDVVMNVVRSTTERILSLFGNFGNRISSKLNLGGVTSKISSAFSGVTSKVSSLFSGLGNAANSAFNSVVSAAKGFGSGVSSAFKTVSGYVKNFGSNLGNAFNGAKNSFKRFDHDLRSGFSGIKESTGQATNGVKSFVAAIGLMKAASAIVNTVKSSLDGAIDRFDTLNQFPKMMQAVGFSADQAANAKDKLVAGIDGLPTTLGEVVSTTQRIATMTKDLDGATKTTLALNNAFLASGSDSAKASQGLEQYIQMLGKGEVDMQSWRSLQDTMGVALNEVAESFGFAGRSAQNDLYKALQDGNITFDQFNNRIIKMSEAAGGFAERALIGSEGIKTSFKNIRTAVTNGVEGSIRKIDSLVEKITGKNIAKNLDGVKQMVKNVFAAINGNSEKAGFLDRLPGMIEKLMPYIDVLKNAFNDLKEPIGKAVSAVKKSLSELTGSFGSKKNVSGFQSFVESITESISKLAGFIEKHSDSIAKLISLLPKLAAAFVGFKIGKGVLSPFLTFGKGLTTVLSATGKLGGNLAGNFLSIFGFGKNKPGSQPAGPADMGAKALTNPLTSFLDTITGFAKGASNLALVFGVILLIKQAAQALKEVSEKIPENLPLLSVKLGMMAAALAGMGLFVTTAGMSAKRNPSKAIAGLASVAGLSVNIILAAEALKQVDSKVPTDIGSFGTKLGNMAIALLGMGAIVTVAGSLAKLNPAAAIVGLAVIAGISFELMLAAEAMKQVNDKIPSDIGDFASKIANMAIAIGSLSVLAGVIGSVMATGIGGAIVVAGLVAIAAVAGDLLLVAEALQQVQNKVPDDLSGVKTKIDNIAEVIGYFSEKNLGNIFSVFSNAVGLLNTTVVVSNLSKFVDIGNAMIDLQTVVFSRTAVIGAIEDIQYCIDALTSGSFLNKFGSLANSSLDTGTTSNIAKIVDTLIQIGNSFKKLELVLFTRSAVEKAITDIQGAIDLLTNGNLAAKLNNFLGSGLDTGTFNKISEMVDTLIKIGNQFQKLQTTVFSVFAVQAAISDTQTCIDMLTGGGLWDKIGNFFGSKVDTGTLNEVSQAIDALITIGQQFTKLQGILFNTAAVQESITAINDVIETIGTSSISNWIGTMVKSSQLGEVVSTISQLSLVRDAIANFGSGEINTQGIETAITAIDSVIQKLNTLPQAADIGGLQNMIGVLQSLVSQFDAVVAATQASMTGMDGLSANFSSNLSSMQSNTTATMSAIQAAGTSGMATFTSTIASGMAAASNAARAGNSQIISAFSSLRGQLFTAGSYAMSGLTAGIKAGAGSAIAAAQLVASKVASTVRSALDIHSPSRVMMAIGGFVSEGLANGILAAQNLVQKASDALVMATIPDQLATVAANGTVTSSVHVDDEDISRLKASTSSTVVVQHKQVVPQVTIHIDNKDGEPIDEEALLQKFEDKVIELIDADLS</sequence>
<dbReference type="Gene3D" id="1.20.120.20">
    <property type="entry name" value="Apolipoprotein"/>
    <property type="match status" value="1"/>
</dbReference>
<evidence type="ECO:0000313" key="6">
    <source>
        <dbReference type="Proteomes" id="UP001241571"/>
    </source>
</evidence>
<evidence type="ECO:0000313" key="4">
    <source>
        <dbReference type="EMBL" id="MDL4937336.1"/>
    </source>
</evidence>
<feature type="transmembrane region" description="Helical" evidence="1">
    <location>
        <begin position="742"/>
        <end position="762"/>
    </location>
</feature>
<accession>A0ABD4ZXK8</accession>
<dbReference type="RefSeq" id="WP_135172208.1">
    <property type="nucleotide sequence ID" value="NZ_CAJSZC010000006.1"/>
</dbReference>
<protein>
    <submittedName>
        <fullName evidence="4">Tape measure protein</fullName>
    </submittedName>
</protein>
<keyword evidence="1" id="KW-1133">Transmembrane helix</keyword>
<proteinExistence type="predicted"/>
<keyword evidence="1" id="KW-0812">Transmembrane</keyword>
<reference evidence="4 6" key="2">
    <citation type="submission" date="2023-06" db="EMBL/GenBank/DDBJ databases">
        <title>Acute promotion of culturable opportunistic pathogens and persistent increase of antibiotic resistance following antibiotic exposure in mouse gut microbiota.</title>
        <authorList>
            <person name="Li L."/>
            <person name="Wang B."/>
            <person name="Sun Y."/>
            <person name="Wang M."/>
            <person name="Xu H."/>
        </authorList>
    </citation>
    <scope>NUCLEOTIDE SEQUENCE [LARGE SCALE GENOMIC DNA]</scope>
    <source>
        <strain evidence="4 6">CRI2_2</strain>
    </source>
</reference>
<feature type="transmembrane region" description="Helical" evidence="1">
    <location>
        <begin position="703"/>
        <end position="721"/>
    </location>
</feature>
<feature type="transmembrane region" description="Helical" evidence="1">
    <location>
        <begin position="671"/>
        <end position="691"/>
    </location>
</feature>
<gene>
    <name evidence="3" type="ORF">HWH42_10545</name>
    <name evidence="4" type="ORF">QRX88_16660</name>
</gene>
<evidence type="ECO:0000256" key="1">
    <source>
        <dbReference type="SAM" id="Phobius"/>
    </source>
</evidence>
<organism evidence="4 6">
    <name type="scientific">Enterococcus gallinarum</name>
    <dbReference type="NCBI Taxonomy" id="1353"/>
    <lineage>
        <taxon>Bacteria</taxon>
        <taxon>Bacillati</taxon>
        <taxon>Bacillota</taxon>
        <taxon>Bacilli</taxon>
        <taxon>Lactobacillales</taxon>
        <taxon>Enterococcaceae</taxon>
        <taxon>Enterococcus</taxon>
    </lineage>
</organism>
<dbReference type="NCBIfam" id="TIGR02675">
    <property type="entry name" value="tape_meas_nterm"/>
    <property type="match status" value="1"/>
</dbReference>
<reference evidence="3 5" key="1">
    <citation type="submission" date="2020-06" db="EMBL/GenBank/DDBJ databases">
        <title>Crossreactivity between MHC class I-restricted antigens from cancer cells and an enterococcal bacteriophage.</title>
        <authorList>
            <person name="Fluckiger A."/>
            <person name="Daillere R."/>
            <person name="Sassi M."/>
            <person name="Cattoir V."/>
            <person name="Kroemer G."/>
            <person name="Zitvogel L."/>
        </authorList>
    </citation>
    <scope>NUCLEOTIDE SEQUENCE [LARGE SCALE GENOMIC DNA]</scope>
    <source>
        <strain evidence="3 5">EG4</strain>
    </source>
</reference>
<dbReference type="EMBL" id="JASUBT010000016">
    <property type="protein sequence ID" value="MDL4937336.1"/>
    <property type="molecule type" value="Genomic_DNA"/>
</dbReference>
<evidence type="ECO:0000313" key="3">
    <source>
        <dbReference type="EMBL" id="MBA0973012.1"/>
    </source>
</evidence>
<comment type="caution">
    <text evidence="4">The sequence shown here is derived from an EMBL/GenBank/DDBJ whole genome shotgun (WGS) entry which is preliminary data.</text>
</comment>
<evidence type="ECO:0000313" key="5">
    <source>
        <dbReference type="Proteomes" id="UP000571857"/>
    </source>
</evidence>
<name>A0ABD4ZXK8_ENTGA</name>
<feature type="transmembrane region" description="Helical" evidence="1">
    <location>
        <begin position="809"/>
        <end position="831"/>
    </location>
</feature>
<dbReference type="Pfam" id="PF20155">
    <property type="entry name" value="TMP_3"/>
    <property type="match status" value="1"/>
</dbReference>